<evidence type="ECO:0000313" key="2">
    <source>
        <dbReference type="Proteomes" id="UP000017746"/>
    </source>
</evidence>
<dbReference type="OrthoDB" id="70765at2"/>
<proteinExistence type="predicted"/>
<organism evidence="1 2">
    <name type="scientific">Actinoplanes friuliensis DSM 7358</name>
    <dbReference type="NCBI Taxonomy" id="1246995"/>
    <lineage>
        <taxon>Bacteria</taxon>
        <taxon>Bacillati</taxon>
        <taxon>Actinomycetota</taxon>
        <taxon>Actinomycetes</taxon>
        <taxon>Micromonosporales</taxon>
        <taxon>Micromonosporaceae</taxon>
        <taxon>Actinoplanes</taxon>
    </lineage>
</organism>
<sequence>MSAGLLIPGGRGTVLIAPLDLGWEALNDRGAVIEEIAWDMPESLLDAGPEPFVRAHTAVALHRLSVKAPGERPVLIAKSLGTYAAALAAERELPAIWLTPLLHVPSIVDAITRNPAPQLLIGGTADQTWVPEAARATGRPALVIEDANHSLRAPGPLRRFTDDLGRVGTAIEEFLDAL</sequence>
<dbReference type="AlphaFoldDB" id="U5W8Y6"/>
<evidence type="ECO:0008006" key="3">
    <source>
        <dbReference type="Google" id="ProtNLM"/>
    </source>
</evidence>
<protein>
    <recommendedName>
        <fullName evidence="3">Alpha/beta hydrolase</fullName>
    </recommendedName>
</protein>
<dbReference type="KEGG" id="afs:AFR_31000"/>
<dbReference type="HOGENOM" id="CLU_085632_1_0_11"/>
<dbReference type="InterPro" id="IPR029058">
    <property type="entry name" value="AB_hydrolase_fold"/>
</dbReference>
<dbReference type="SUPFAM" id="SSF53474">
    <property type="entry name" value="alpha/beta-Hydrolases"/>
    <property type="match status" value="1"/>
</dbReference>
<accession>U5W8Y6</accession>
<name>U5W8Y6_9ACTN</name>
<dbReference type="Gene3D" id="3.40.50.1820">
    <property type="entry name" value="alpha/beta hydrolase"/>
    <property type="match status" value="1"/>
</dbReference>
<reference evidence="1 2" key="1">
    <citation type="journal article" date="2014" name="J. Biotechnol.">
        <title>Complete genome sequence of the actinobacterium Actinoplanes friuliensis HAG 010964, producer of the lipopeptide antibiotic friulimycin.</title>
        <authorList>
            <person name="Ruckert C."/>
            <person name="Szczepanowski R."/>
            <person name="Albersmeier A."/>
            <person name="Goesmann A."/>
            <person name="Fischer N."/>
            <person name="Steinkamper A."/>
            <person name="Puhler A."/>
            <person name="Biener R."/>
            <person name="Schwartz D."/>
            <person name="Kalinowski J."/>
        </authorList>
    </citation>
    <scope>NUCLEOTIDE SEQUENCE [LARGE SCALE GENOMIC DNA]</scope>
    <source>
        <strain evidence="1 2">DSM 7358</strain>
    </source>
</reference>
<dbReference type="EMBL" id="CP006272">
    <property type="protein sequence ID" value="AGZ44460.1"/>
    <property type="molecule type" value="Genomic_DNA"/>
</dbReference>
<gene>
    <name evidence="1" type="ORF">AFR_31000</name>
</gene>
<dbReference type="RefSeq" id="WP_023560795.1">
    <property type="nucleotide sequence ID" value="NC_022657.1"/>
</dbReference>
<dbReference type="Proteomes" id="UP000017746">
    <property type="component" value="Chromosome"/>
</dbReference>
<dbReference type="eggNOG" id="COG0412">
    <property type="taxonomic scope" value="Bacteria"/>
</dbReference>
<dbReference type="STRING" id="1246995.AFR_31000"/>
<evidence type="ECO:0000313" key="1">
    <source>
        <dbReference type="EMBL" id="AGZ44460.1"/>
    </source>
</evidence>
<keyword evidence="2" id="KW-1185">Reference proteome</keyword>
<dbReference type="PATRIC" id="fig|1246995.3.peg.6275"/>